<feature type="domain" description="Methyltransferase" evidence="2">
    <location>
        <begin position="81"/>
        <end position="175"/>
    </location>
</feature>
<dbReference type="AlphaFoldDB" id="A0A2A8CWB9"/>
<sequence>MQSKATPGRQPWDTRPHDPLSSPSPPTPLPSAHVTWYIPPEWTPTLYTALAPFYDGFAQRVSREARRRATELLNVQDGDAVLIAGCGTGLSIPLLPNKRPAVRITGVDRSKAMLRRARRRATGKPNVTLQQADILSLPFETGSFDAILSAYVLDLLRPPRRVDALHEMKRVSKPGARIVTITPALPERADERLWDLLVRAVPIALGGGKPTDLTTALQNAGWQVAESLRTRNVGLASHLLRAVHV</sequence>
<accession>A0A2A8CWB9</accession>
<evidence type="ECO:0000313" key="4">
    <source>
        <dbReference type="Proteomes" id="UP000220102"/>
    </source>
</evidence>
<dbReference type="InterPro" id="IPR029063">
    <property type="entry name" value="SAM-dependent_MTases_sf"/>
</dbReference>
<dbReference type="Pfam" id="PF13649">
    <property type="entry name" value="Methyltransf_25"/>
    <property type="match status" value="1"/>
</dbReference>
<keyword evidence="4" id="KW-1185">Reference proteome</keyword>
<gene>
    <name evidence="3" type="ORF">CRI94_12920</name>
</gene>
<feature type="region of interest" description="Disordered" evidence="1">
    <location>
        <begin position="1"/>
        <end position="28"/>
    </location>
</feature>
<proteinExistence type="predicted"/>
<dbReference type="GO" id="GO:0008168">
    <property type="term" value="F:methyltransferase activity"/>
    <property type="evidence" value="ECO:0007669"/>
    <property type="project" value="TreeGrafter"/>
</dbReference>
<dbReference type="Proteomes" id="UP000220102">
    <property type="component" value="Unassembled WGS sequence"/>
</dbReference>
<dbReference type="PANTHER" id="PTHR43591">
    <property type="entry name" value="METHYLTRANSFERASE"/>
    <property type="match status" value="1"/>
</dbReference>
<dbReference type="EMBL" id="PDEQ01000006">
    <property type="protein sequence ID" value="PEN12900.1"/>
    <property type="molecule type" value="Genomic_DNA"/>
</dbReference>
<dbReference type="CDD" id="cd02440">
    <property type="entry name" value="AdoMet_MTases"/>
    <property type="match status" value="1"/>
</dbReference>
<protein>
    <recommendedName>
        <fullName evidence="2">Methyltransferase domain-containing protein</fullName>
    </recommendedName>
</protein>
<comment type="caution">
    <text evidence="3">The sequence shown here is derived from an EMBL/GenBank/DDBJ whole genome shotgun (WGS) entry which is preliminary data.</text>
</comment>
<dbReference type="SUPFAM" id="SSF53335">
    <property type="entry name" value="S-adenosyl-L-methionine-dependent methyltransferases"/>
    <property type="match status" value="1"/>
</dbReference>
<dbReference type="Gene3D" id="3.40.50.150">
    <property type="entry name" value="Vaccinia Virus protein VP39"/>
    <property type="match status" value="1"/>
</dbReference>
<name>A0A2A8CWB9_9BACT</name>
<dbReference type="InterPro" id="IPR041698">
    <property type="entry name" value="Methyltransf_25"/>
</dbReference>
<evidence type="ECO:0000259" key="2">
    <source>
        <dbReference type="Pfam" id="PF13649"/>
    </source>
</evidence>
<organism evidence="3 4">
    <name type="scientific">Longibacter salinarum</name>
    <dbReference type="NCBI Taxonomy" id="1850348"/>
    <lineage>
        <taxon>Bacteria</taxon>
        <taxon>Pseudomonadati</taxon>
        <taxon>Rhodothermota</taxon>
        <taxon>Rhodothermia</taxon>
        <taxon>Rhodothermales</taxon>
        <taxon>Salisaetaceae</taxon>
        <taxon>Longibacter</taxon>
    </lineage>
</organism>
<dbReference type="OrthoDB" id="1524727at2"/>
<dbReference type="PANTHER" id="PTHR43591:SF24">
    <property type="entry name" value="2-METHOXY-6-POLYPRENYL-1,4-BENZOQUINOL METHYLASE, MITOCHONDRIAL"/>
    <property type="match status" value="1"/>
</dbReference>
<evidence type="ECO:0000313" key="3">
    <source>
        <dbReference type="EMBL" id="PEN12900.1"/>
    </source>
</evidence>
<evidence type="ECO:0000256" key="1">
    <source>
        <dbReference type="SAM" id="MobiDB-lite"/>
    </source>
</evidence>
<reference evidence="3 4" key="1">
    <citation type="submission" date="2017-10" db="EMBL/GenBank/DDBJ databases">
        <title>Draft genome of Longibacter Salinarum.</title>
        <authorList>
            <person name="Goh K.M."/>
            <person name="Shamsir M.S."/>
            <person name="Lim S.W."/>
        </authorList>
    </citation>
    <scope>NUCLEOTIDE SEQUENCE [LARGE SCALE GENOMIC DNA]</scope>
    <source>
        <strain evidence="3 4">KCTC 52045</strain>
    </source>
</reference>